<protein>
    <recommendedName>
        <fullName evidence="8">Phosphoribosylformylglycinamidine synthase subunit PurQ</fullName>
        <shortName evidence="8">FGAM synthase</shortName>
        <ecNumber evidence="8">6.3.5.3</ecNumber>
    </recommendedName>
    <alternativeName>
        <fullName evidence="8">Formylglycinamide ribonucleotide amidotransferase subunit I</fullName>
        <shortName evidence="8">FGAR amidotransferase I</shortName>
        <shortName evidence="8">FGAR-AT I</shortName>
    </alternativeName>
    <alternativeName>
        <fullName evidence="8">Glutaminase PurQ</fullName>
        <ecNumber evidence="8">3.5.1.2</ecNumber>
    </alternativeName>
    <alternativeName>
        <fullName evidence="8">Phosphoribosylformylglycinamidine synthase subunit I</fullName>
    </alternativeName>
</protein>
<comment type="subcellular location">
    <subcellularLocation>
        <location evidence="8">Cytoplasm</location>
    </subcellularLocation>
</comment>
<dbReference type="GO" id="GO:0005524">
    <property type="term" value="F:ATP binding"/>
    <property type="evidence" value="ECO:0007669"/>
    <property type="project" value="UniProtKB-KW"/>
</dbReference>
<accession>A0A1Y3G9Q8</accession>
<keyword evidence="5 8" id="KW-0378">Hydrolase</keyword>
<dbReference type="EMBL" id="MRZU01000004">
    <property type="protein sequence ID" value="OUJ18171.1"/>
    <property type="molecule type" value="Genomic_DNA"/>
</dbReference>
<comment type="function">
    <text evidence="8">Part of the phosphoribosylformylglycinamidine synthase complex involved in the purines biosynthetic pathway. Catalyzes the ATP-dependent conversion of formylglycinamide ribonucleotide (FGAR) and glutamine to yield formylglycinamidine ribonucleotide (FGAM) and glutamate. The FGAM synthase complex is composed of three subunits. PurQ produces an ammonia molecule by converting glutamine to glutamate. PurL transfers the ammonia molecule to FGAR to form FGAM in an ATP-dependent manner. PurS interacts with PurQ and PurL and is thought to assist in the transfer of the ammonia molecule from PurQ to PurL.</text>
</comment>
<dbReference type="OrthoDB" id="6486at2157"/>
<comment type="subunit">
    <text evidence="8">Part of the FGAM synthase complex composed of 1 PurL, 1 PurQ and 2 PurS subunits.</text>
</comment>
<dbReference type="GO" id="GO:0005737">
    <property type="term" value="C:cytoplasm"/>
    <property type="evidence" value="ECO:0007669"/>
    <property type="project" value="UniProtKB-SubCell"/>
</dbReference>
<dbReference type="PROSITE" id="PS51273">
    <property type="entry name" value="GATASE_TYPE_1"/>
    <property type="match status" value="1"/>
</dbReference>
<comment type="pathway">
    <text evidence="8">Purine metabolism; IMP biosynthesis via de novo pathway; 5-amino-1-(5-phospho-D-ribosyl)imidazole from N(2)-formyl-N(1)-(5-phospho-D-ribosyl)glycinamide: step 1/2.</text>
</comment>
<evidence type="ECO:0000256" key="2">
    <source>
        <dbReference type="ARBA" id="ARBA00022598"/>
    </source>
</evidence>
<dbReference type="Pfam" id="PF13507">
    <property type="entry name" value="GATase_5"/>
    <property type="match status" value="1"/>
</dbReference>
<dbReference type="Proteomes" id="UP000195137">
    <property type="component" value="Unassembled WGS sequence"/>
</dbReference>
<comment type="catalytic activity">
    <reaction evidence="8">
        <text>L-glutamine + H2O = L-glutamate + NH4(+)</text>
        <dbReference type="Rhea" id="RHEA:15889"/>
        <dbReference type="ChEBI" id="CHEBI:15377"/>
        <dbReference type="ChEBI" id="CHEBI:28938"/>
        <dbReference type="ChEBI" id="CHEBI:29985"/>
        <dbReference type="ChEBI" id="CHEBI:58359"/>
        <dbReference type="EC" id="3.5.1.2"/>
    </reaction>
</comment>
<evidence type="ECO:0000313" key="10">
    <source>
        <dbReference type="Proteomes" id="UP000195137"/>
    </source>
</evidence>
<dbReference type="NCBIfam" id="TIGR01737">
    <property type="entry name" value="FGAM_synth_I"/>
    <property type="match status" value="1"/>
</dbReference>
<dbReference type="EC" id="6.3.5.3" evidence="8"/>
<dbReference type="CDD" id="cd01740">
    <property type="entry name" value="GATase1_FGAR_AT"/>
    <property type="match status" value="1"/>
</dbReference>
<feature type="active site" evidence="8">
    <location>
        <position position="204"/>
    </location>
</feature>
<feature type="active site" description="Nucleophile" evidence="8">
    <location>
        <position position="87"/>
    </location>
</feature>
<dbReference type="SMART" id="SM01211">
    <property type="entry name" value="GATase_5"/>
    <property type="match status" value="1"/>
</dbReference>
<dbReference type="InterPro" id="IPR029062">
    <property type="entry name" value="Class_I_gatase-like"/>
</dbReference>
<proteinExistence type="inferred from homology"/>
<dbReference type="Gene3D" id="3.40.50.880">
    <property type="match status" value="1"/>
</dbReference>
<keyword evidence="10" id="KW-1185">Reference proteome</keyword>
<evidence type="ECO:0000256" key="4">
    <source>
        <dbReference type="ARBA" id="ARBA00022755"/>
    </source>
</evidence>
<feature type="active site" evidence="8">
    <location>
        <position position="206"/>
    </location>
</feature>
<dbReference type="GO" id="GO:0004642">
    <property type="term" value="F:phosphoribosylformylglycinamidine synthase activity"/>
    <property type="evidence" value="ECO:0007669"/>
    <property type="project" value="UniProtKB-UniRule"/>
</dbReference>
<gene>
    <name evidence="8" type="primary">purQ</name>
    <name evidence="9" type="ORF">AMET1_1075</name>
</gene>
<dbReference type="PANTHER" id="PTHR47552">
    <property type="entry name" value="PHOSPHORIBOSYLFORMYLGLYCINAMIDINE SYNTHASE SUBUNIT PURQ"/>
    <property type="match status" value="1"/>
</dbReference>
<dbReference type="EC" id="3.5.1.2" evidence="8"/>
<evidence type="ECO:0000256" key="5">
    <source>
        <dbReference type="ARBA" id="ARBA00022801"/>
    </source>
</evidence>
<keyword evidence="7 8" id="KW-0315">Glutamine amidotransferase</keyword>
<dbReference type="InterPro" id="IPR010075">
    <property type="entry name" value="PRibForGlyAmidine_synth_PurQ"/>
</dbReference>
<evidence type="ECO:0000256" key="7">
    <source>
        <dbReference type="ARBA" id="ARBA00022962"/>
    </source>
</evidence>
<organism evidence="9 10">
    <name type="scientific">Methanonatronarchaeum thermophilum</name>
    <dbReference type="NCBI Taxonomy" id="1927129"/>
    <lineage>
        <taxon>Archaea</taxon>
        <taxon>Methanobacteriati</taxon>
        <taxon>Methanobacteriota</taxon>
        <taxon>Methanonatronarchaeia</taxon>
        <taxon>Methanonatronarchaeales</taxon>
        <taxon>Methanonatronarchaeaceae</taxon>
        <taxon>Methanonatronarchaeum</taxon>
    </lineage>
</organism>
<keyword evidence="2 8" id="KW-0436">Ligase</keyword>
<evidence type="ECO:0000256" key="8">
    <source>
        <dbReference type="HAMAP-Rule" id="MF_00421"/>
    </source>
</evidence>
<keyword evidence="4 8" id="KW-0658">Purine biosynthesis</keyword>
<dbReference type="HAMAP" id="MF_00421">
    <property type="entry name" value="PurQ"/>
    <property type="match status" value="1"/>
</dbReference>
<name>A0A1Y3G9Q8_9EURY</name>
<dbReference type="GO" id="GO:0004359">
    <property type="term" value="F:glutaminase activity"/>
    <property type="evidence" value="ECO:0007669"/>
    <property type="project" value="UniProtKB-EC"/>
</dbReference>
<dbReference type="SUPFAM" id="SSF52317">
    <property type="entry name" value="Class I glutamine amidotransferase-like"/>
    <property type="match status" value="1"/>
</dbReference>
<dbReference type="PANTHER" id="PTHR47552:SF1">
    <property type="entry name" value="PHOSPHORIBOSYLFORMYLGLYCINAMIDINE SYNTHASE SUBUNIT PURQ"/>
    <property type="match status" value="1"/>
</dbReference>
<dbReference type="RefSeq" id="WP_086637465.1">
    <property type="nucleotide sequence ID" value="NZ_MRZU01000004.1"/>
</dbReference>
<keyword evidence="1 8" id="KW-0963">Cytoplasm</keyword>
<evidence type="ECO:0000256" key="1">
    <source>
        <dbReference type="ARBA" id="ARBA00022490"/>
    </source>
</evidence>
<evidence type="ECO:0000256" key="6">
    <source>
        <dbReference type="ARBA" id="ARBA00022840"/>
    </source>
</evidence>
<sequence length="226" mass="25410">MTNIAIIKFPGSNCDLDVKKIYEEILDVKAELIWYKQDIEKDYDGVIIPGGFSYGDYLRSGAIAAKTPIMESIKEYADNGGKVFGICNGFQILTEVGLLPGTLMTNKYPKFKCQSTYIRIESNSSVFTSNYNENEVIKIPIAHKDGNYIAKEKTYREIKENDQIAFKYVDEKGRTTQKSNPNGSKDNIAGVMNQEKNILGMMPHPERASDKLLRSNDGLKILKSIT</sequence>
<dbReference type="NCBIfam" id="NF002957">
    <property type="entry name" value="PRK03619.1"/>
    <property type="match status" value="1"/>
</dbReference>
<keyword evidence="3 8" id="KW-0547">Nucleotide-binding</keyword>
<dbReference type="UniPathway" id="UPA00074">
    <property type="reaction ID" value="UER00128"/>
</dbReference>
<dbReference type="PIRSF" id="PIRSF001586">
    <property type="entry name" value="FGAM_synth_I"/>
    <property type="match status" value="1"/>
</dbReference>
<dbReference type="GO" id="GO:0006189">
    <property type="term" value="P:'de novo' IMP biosynthetic process"/>
    <property type="evidence" value="ECO:0007669"/>
    <property type="project" value="UniProtKB-UniRule"/>
</dbReference>
<evidence type="ECO:0000256" key="3">
    <source>
        <dbReference type="ARBA" id="ARBA00022741"/>
    </source>
</evidence>
<keyword evidence="6 8" id="KW-0067">ATP-binding</keyword>
<keyword evidence="9" id="KW-0808">Transferase</keyword>
<evidence type="ECO:0000313" key="9">
    <source>
        <dbReference type="EMBL" id="OUJ18171.1"/>
    </source>
</evidence>
<reference evidence="9 10" key="1">
    <citation type="submission" date="2016-12" db="EMBL/GenBank/DDBJ databases">
        <title>Discovery of methanogenic haloarchaea.</title>
        <authorList>
            <person name="Sorokin D.Y."/>
            <person name="Makarova K.S."/>
            <person name="Abbas B."/>
            <person name="Ferrer M."/>
            <person name="Golyshin P.N."/>
        </authorList>
    </citation>
    <scope>NUCLEOTIDE SEQUENCE [LARGE SCALE GENOMIC DNA]</scope>
    <source>
        <strain evidence="9">AMET1</strain>
    </source>
</reference>
<comment type="caution">
    <text evidence="9">The sequence shown here is derived from an EMBL/GenBank/DDBJ whole genome shotgun (WGS) entry which is preliminary data.</text>
</comment>
<dbReference type="AlphaFoldDB" id="A0A1Y3G9Q8"/>
<dbReference type="GO" id="GO:0016740">
    <property type="term" value="F:transferase activity"/>
    <property type="evidence" value="ECO:0007669"/>
    <property type="project" value="UniProtKB-KW"/>
</dbReference>
<comment type="catalytic activity">
    <reaction evidence="8">
        <text>N(2)-formyl-N(1)-(5-phospho-beta-D-ribosyl)glycinamide + L-glutamine + ATP + H2O = 2-formamido-N(1)-(5-O-phospho-beta-D-ribosyl)acetamidine + L-glutamate + ADP + phosphate + H(+)</text>
        <dbReference type="Rhea" id="RHEA:17129"/>
        <dbReference type="ChEBI" id="CHEBI:15377"/>
        <dbReference type="ChEBI" id="CHEBI:15378"/>
        <dbReference type="ChEBI" id="CHEBI:29985"/>
        <dbReference type="ChEBI" id="CHEBI:30616"/>
        <dbReference type="ChEBI" id="CHEBI:43474"/>
        <dbReference type="ChEBI" id="CHEBI:58359"/>
        <dbReference type="ChEBI" id="CHEBI:147286"/>
        <dbReference type="ChEBI" id="CHEBI:147287"/>
        <dbReference type="ChEBI" id="CHEBI:456216"/>
        <dbReference type="EC" id="6.3.5.3"/>
    </reaction>
</comment>